<comment type="caution">
    <text evidence="1">The sequence shown here is derived from an EMBL/GenBank/DDBJ whole genome shotgun (WGS) entry which is preliminary data.</text>
</comment>
<keyword evidence="2" id="KW-1185">Reference proteome</keyword>
<protein>
    <submittedName>
        <fullName evidence="1">Uncharacterized protein</fullName>
    </submittedName>
</protein>
<dbReference type="Proteomes" id="UP000536509">
    <property type="component" value="Unassembled WGS sequence"/>
</dbReference>
<name>A0A7Y3RA75_9FLAO</name>
<evidence type="ECO:0000313" key="2">
    <source>
        <dbReference type="Proteomes" id="UP000536509"/>
    </source>
</evidence>
<proteinExistence type="predicted"/>
<dbReference type="AlphaFoldDB" id="A0A7Y3RA75"/>
<accession>A0A7Y3RA75</accession>
<organism evidence="1 2">
    <name type="scientific">Flavobacterium rivulicola</name>
    <dbReference type="NCBI Taxonomy" id="2732161"/>
    <lineage>
        <taxon>Bacteria</taxon>
        <taxon>Pseudomonadati</taxon>
        <taxon>Bacteroidota</taxon>
        <taxon>Flavobacteriia</taxon>
        <taxon>Flavobacteriales</taxon>
        <taxon>Flavobacteriaceae</taxon>
        <taxon>Flavobacterium</taxon>
    </lineage>
</organism>
<reference evidence="1 2" key="1">
    <citation type="submission" date="2020-05" db="EMBL/GenBank/DDBJ databases">
        <title>Draft genome of Flavobacterium sp. IMCC34852.</title>
        <authorList>
            <person name="Song J."/>
            <person name="Cho J.-C."/>
        </authorList>
    </citation>
    <scope>NUCLEOTIDE SEQUENCE [LARGE SCALE GENOMIC DNA]</scope>
    <source>
        <strain evidence="1 2">IMCC34852</strain>
    </source>
</reference>
<dbReference type="EMBL" id="JABEVX010000007">
    <property type="protein sequence ID" value="NNT72778.1"/>
    <property type="molecule type" value="Genomic_DNA"/>
</dbReference>
<evidence type="ECO:0000313" key="1">
    <source>
        <dbReference type="EMBL" id="NNT72778.1"/>
    </source>
</evidence>
<gene>
    <name evidence="1" type="ORF">HKT18_11175</name>
</gene>
<sequence>MKVKLIIVFLFVISQIKAQYSEFKLHDNGLIYSETSMSKLKRIVDSLNLKFKVCDLSKKYYSNRQAIAHHLSLDGNKAKEAKADIEKNISFDDFIKKYPKTKVVEKLVVIANQYKDYDNKSVLEFFNLELSERDNFNFYFRDQNESEVIHGNWIYDYNEKGKYSGEGINAYYLVKPFESLLLPQKYSKLIQYSDCLIDTTATIFNENAKKTYRYYDESVPNKPRAFNDYVEKVLKRPEFDNEKFDVIMGMDTIDFERPNKKLSKKERLEREKRAVVIEKEFEKFGEKMDIWESSRLTRIDSLKNNDPNFMPKLLEAYAEAKINSASEDQFEEYVGLYISKEAELELKRNRRVVGGCSMDDSPRRHALSIAILSAETTKWEIFLQSHLNIMNDRFDRVSDGSWAQQGRSTYIREIEDLEINVLDLLFGISLRLENPAENHYFGSINRLGRALSESKNKTEFENRALAMIEDNELDTYNRLLVYYLFRNYNHNLEDENHQKTNMEKLKVSISKLPDYVVNKIDLN</sequence>
<dbReference type="RefSeq" id="WP_171222941.1">
    <property type="nucleotide sequence ID" value="NZ_CP121446.1"/>
</dbReference>